<proteinExistence type="predicted"/>
<protein>
    <submittedName>
        <fullName evidence="2">OLC1v1008814C1</fullName>
    </submittedName>
</protein>
<evidence type="ECO:0000256" key="1">
    <source>
        <dbReference type="SAM" id="MobiDB-lite"/>
    </source>
</evidence>
<gene>
    <name evidence="2" type="ORF">OLC1_LOCUS17038</name>
</gene>
<feature type="region of interest" description="Disordered" evidence="1">
    <location>
        <begin position="58"/>
        <end position="94"/>
    </location>
</feature>
<accession>A0AAV1DPY5</accession>
<evidence type="ECO:0000313" key="2">
    <source>
        <dbReference type="EMBL" id="CAI9109075.1"/>
    </source>
</evidence>
<dbReference type="AlphaFoldDB" id="A0AAV1DPY5"/>
<dbReference type="EMBL" id="OX459123">
    <property type="protein sequence ID" value="CAI9109075.1"/>
    <property type="molecule type" value="Genomic_DNA"/>
</dbReference>
<reference evidence="2" key="1">
    <citation type="submission" date="2023-03" db="EMBL/GenBank/DDBJ databases">
        <authorList>
            <person name="Julca I."/>
        </authorList>
    </citation>
    <scope>NUCLEOTIDE SEQUENCE</scope>
</reference>
<name>A0AAV1DPY5_OLDCO</name>
<dbReference type="Proteomes" id="UP001161247">
    <property type="component" value="Chromosome 6"/>
</dbReference>
<organism evidence="2 3">
    <name type="scientific">Oldenlandia corymbosa var. corymbosa</name>
    <dbReference type="NCBI Taxonomy" id="529605"/>
    <lineage>
        <taxon>Eukaryota</taxon>
        <taxon>Viridiplantae</taxon>
        <taxon>Streptophyta</taxon>
        <taxon>Embryophyta</taxon>
        <taxon>Tracheophyta</taxon>
        <taxon>Spermatophyta</taxon>
        <taxon>Magnoliopsida</taxon>
        <taxon>eudicotyledons</taxon>
        <taxon>Gunneridae</taxon>
        <taxon>Pentapetalae</taxon>
        <taxon>asterids</taxon>
        <taxon>lamiids</taxon>
        <taxon>Gentianales</taxon>
        <taxon>Rubiaceae</taxon>
        <taxon>Rubioideae</taxon>
        <taxon>Spermacoceae</taxon>
        <taxon>Hedyotis-Oldenlandia complex</taxon>
        <taxon>Oldenlandia</taxon>
    </lineage>
</organism>
<feature type="compositionally biased region" description="Polar residues" evidence="1">
    <location>
        <begin position="71"/>
        <end position="88"/>
    </location>
</feature>
<keyword evidence="3" id="KW-1185">Reference proteome</keyword>
<evidence type="ECO:0000313" key="3">
    <source>
        <dbReference type="Proteomes" id="UP001161247"/>
    </source>
</evidence>
<sequence>MEDLRLQFDELKTQVTEMNQKLVAELDNKLDTILDSKLESKLGAYTDKILAALNHQNQLSRPPEKPPGENPNCSILGSGSKETVMNSGGNVGRDRVPEVITVGHTPTIPALDCSEKAETISLPGSKA</sequence>